<dbReference type="EMBL" id="HBHJ01006584">
    <property type="protein sequence ID" value="CAD9670341.1"/>
    <property type="molecule type" value="Transcribed_RNA"/>
</dbReference>
<dbReference type="Pfam" id="PF10294">
    <property type="entry name" value="Methyltransf_16"/>
    <property type="match status" value="1"/>
</dbReference>
<dbReference type="InterPro" id="IPR019410">
    <property type="entry name" value="Methyltransf_16"/>
</dbReference>
<evidence type="ECO:0000313" key="2">
    <source>
        <dbReference type="EMBL" id="CAD9670341.1"/>
    </source>
</evidence>
<evidence type="ECO:0000256" key="1">
    <source>
        <dbReference type="SAM" id="MobiDB-lite"/>
    </source>
</evidence>
<gene>
    <name evidence="2" type="ORF">RMAR1173_LOCUS4300</name>
</gene>
<dbReference type="PANTHER" id="PTHR14614">
    <property type="entry name" value="HEPATOCELLULAR CARCINOMA-ASSOCIATED ANTIGEN"/>
    <property type="match status" value="1"/>
</dbReference>
<name>A0A7S2W6J5_9STRA</name>
<organism evidence="2">
    <name type="scientific">Rhizochromulina marina</name>
    <dbReference type="NCBI Taxonomy" id="1034831"/>
    <lineage>
        <taxon>Eukaryota</taxon>
        <taxon>Sar</taxon>
        <taxon>Stramenopiles</taxon>
        <taxon>Ochrophyta</taxon>
        <taxon>Dictyochophyceae</taxon>
        <taxon>Rhizochromulinales</taxon>
        <taxon>Rhizochromulina</taxon>
    </lineage>
</organism>
<dbReference type="InterPro" id="IPR029063">
    <property type="entry name" value="SAM-dependent_MTases_sf"/>
</dbReference>
<evidence type="ECO:0008006" key="3">
    <source>
        <dbReference type="Google" id="ProtNLM"/>
    </source>
</evidence>
<dbReference type="AlphaFoldDB" id="A0A7S2W6J5"/>
<dbReference type="PANTHER" id="PTHR14614:SF132">
    <property type="entry name" value="PROTEIN-LYSINE METHYLTRANSFERASE C42C1.13"/>
    <property type="match status" value="1"/>
</dbReference>
<proteinExistence type="predicted"/>
<reference evidence="2" key="1">
    <citation type="submission" date="2021-01" db="EMBL/GenBank/DDBJ databases">
        <authorList>
            <person name="Corre E."/>
            <person name="Pelletier E."/>
            <person name="Niang G."/>
            <person name="Scheremetjew M."/>
            <person name="Finn R."/>
            <person name="Kale V."/>
            <person name="Holt S."/>
            <person name="Cochrane G."/>
            <person name="Meng A."/>
            <person name="Brown T."/>
            <person name="Cohen L."/>
        </authorList>
    </citation>
    <scope>NUCLEOTIDE SEQUENCE</scope>
    <source>
        <strain evidence="2">CCMP1243</strain>
    </source>
</reference>
<accession>A0A7S2W6J5</accession>
<dbReference type="SUPFAM" id="SSF53335">
    <property type="entry name" value="S-adenosyl-L-methionine-dependent methyltransferases"/>
    <property type="match status" value="1"/>
</dbReference>
<dbReference type="Gene3D" id="3.40.50.150">
    <property type="entry name" value="Vaccinia Virus protein VP39"/>
    <property type="match status" value="1"/>
</dbReference>
<sequence>MVGDEEGRKGAAAAAQQREEEEEDPFWKAELHGHELRALDELMPDREDEAVLEEWWQPSDVQRVHVEVPTDKAQEAPLVVTIQQIQSDGVLSAVGGELWPSARVLAAILAHHHTAERPSGGADMAQSLLELNGKTVLEVGAGLGLLGLAAARLGARVVLTDSVPALLDNLQETVALNVHLHGEFPGPNPLVASLDWSDWRDTLSALPAGPFHLVLGSELIYAPHHALHLAPLVASLLLPSPHSPRPPEEQPRCVIVQRGDRPGWLRFLEECRSHGLQVTLRPVEDLATHIPTCKELSADVDLSPLVYCEMTAAETPIVAD</sequence>
<feature type="region of interest" description="Disordered" evidence="1">
    <location>
        <begin position="1"/>
        <end position="26"/>
    </location>
</feature>
<protein>
    <recommendedName>
        <fullName evidence="3">Calmodulin-lysine N-methyltransferase</fullName>
    </recommendedName>
</protein>